<proteinExistence type="predicted"/>
<accession>A0A7E4W7P3</accession>
<keyword evidence="1" id="KW-1133">Transmembrane helix</keyword>
<evidence type="ECO:0000313" key="3">
    <source>
        <dbReference type="WBParaSite" id="Pan_g7608.t1"/>
    </source>
</evidence>
<organism evidence="2 3">
    <name type="scientific">Panagrellus redivivus</name>
    <name type="common">Microworm</name>
    <dbReference type="NCBI Taxonomy" id="6233"/>
    <lineage>
        <taxon>Eukaryota</taxon>
        <taxon>Metazoa</taxon>
        <taxon>Ecdysozoa</taxon>
        <taxon>Nematoda</taxon>
        <taxon>Chromadorea</taxon>
        <taxon>Rhabditida</taxon>
        <taxon>Tylenchina</taxon>
        <taxon>Panagrolaimomorpha</taxon>
        <taxon>Panagrolaimoidea</taxon>
        <taxon>Panagrolaimidae</taxon>
        <taxon>Panagrellus</taxon>
    </lineage>
</organism>
<dbReference type="Proteomes" id="UP000492821">
    <property type="component" value="Unassembled WGS sequence"/>
</dbReference>
<evidence type="ECO:0000256" key="1">
    <source>
        <dbReference type="SAM" id="Phobius"/>
    </source>
</evidence>
<feature type="transmembrane region" description="Helical" evidence="1">
    <location>
        <begin position="38"/>
        <end position="58"/>
    </location>
</feature>
<dbReference type="AlphaFoldDB" id="A0A7E4W7P3"/>
<reference evidence="2" key="1">
    <citation type="journal article" date="2013" name="Genetics">
        <title>The draft genome and transcriptome of Panagrellus redivivus are shaped by the harsh demands of a free-living lifestyle.</title>
        <authorList>
            <person name="Srinivasan J."/>
            <person name="Dillman A.R."/>
            <person name="Macchietto M.G."/>
            <person name="Heikkinen L."/>
            <person name="Lakso M."/>
            <person name="Fracchia K.M."/>
            <person name="Antoshechkin I."/>
            <person name="Mortazavi A."/>
            <person name="Wong G."/>
            <person name="Sternberg P.W."/>
        </authorList>
    </citation>
    <scope>NUCLEOTIDE SEQUENCE [LARGE SCALE GENOMIC DNA]</scope>
    <source>
        <strain evidence="2">MT8872</strain>
    </source>
</reference>
<name>A0A7E4W7P3_PANRE</name>
<keyword evidence="1" id="KW-0812">Transmembrane</keyword>
<reference evidence="3" key="2">
    <citation type="submission" date="2020-10" db="UniProtKB">
        <authorList>
            <consortium name="WormBaseParasite"/>
        </authorList>
    </citation>
    <scope>IDENTIFICATION</scope>
</reference>
<dbReference type="WBParaSite" id="Pan_g7608.t1">
    <property type="protein sequence ID" value="Pan_g7608.t1"/>
    <property type="gene ID" value="Pan_g7608"/>
</dbReference>
<sequence>MLLTLRRLMPVVKSSNGQSRWIEQSEKFLPKGGKKMDLGLKFIATIFGGALVVTYFTVQADINPESIYGRVYKIATVQGIGYFFNTHIADENAGLQSFNPDKVKPLHS</sequence>
<keyword evidence="1" id="KW-0472">Membrane</keyword>
<protein>
    <submittedName>
        <fullName evidence="3">Prohibitin</fullName>
    </submittedName>
</protein>
<keyword evidence="2" id="KW-1185">Reference proteome</keyword>
<evidence type="ECO:0000313" key="2">
    <source>
        <dbReference type="Proteomes" id="UP000492821"/>
    </source>
</evidence>